<dbReference type="Pfam" id="PF10382">
    <property type="entry name" value="ZGRF1-like_N"/>
    <property type="match status" value="1"/>
</dbReference>
<feature type="compositionally biased region" description="Basic and acidic residues" evidence="1">
    <location>
        <begin position="211"/>
        <end position="232"/>
    </location>
</feature>
<dbReference type="GO" id="GO:0035861">
    <property type="term" value="C:site of double-strand break"/>
    <property type="evidence" value="ECO:0007669"/>
    <property type="project" value="TreeGrafter"/>
</dbReference>
<feature type="domain" description="5'-3' DNA helicase ZGRF1-like N-terminal" evidence="2">
    <location>
        <begin position="25"/>
        <end position="105"/>
    </location>
</feature>
<feature type="region of interest" description="Disordered" evidence="1">
    <location>
        <begin position="111"/>
        <end position="493"/>
    </location>
</feature>
<dbReference type="InterPro" id="IPR052800">
    <property type="entry name" value="DNA_Repair_Helicase_ZGRF1"/>
</dbReference>
<dbReference type="GeneID" id="25320595"/>
<feature type="compositionally biased region" description="Low complexity" evidence="1">
    <location>
        <begin position="321"/>
        <end position="333"/>
    </location>
</feature>
<dbReference type="Proteomes" id="UP000053958">
    <property type="component" value="Unassembled WGS sequence"/>
</dbReference>
<dbReference type="GO" id="GO:0005634">
    <property type="term" value="C:nucleus"/>
    <property type="evidence" value="ECO:0007669"/>
    <property type="project" value="TreeGrafter"/>
</dbReference>
<dbReference type="PANTHER" id="PTHR28535:SF1">
    <property type="entry name" value="PROTEIN ZGRF1"/>
    <property type="match status" value="1"/>
</dbReference>
<feature type="compositionally biased region" description="Polar residues" evidence="1">
    <location>
        <begin position="248"/>
        <end position="262"/>
    </location>
</feature>
<evidence type="ECO:0000313" key="4">
    <source>
        <dbReference type="Proteomes" id="UP000053958"/>
    </source>
</evidence>
<dbReference type="GO" id="GO:0006302">
    <property type="term" value="P:double-strand break repair"/>
    <property type="evidence" value="ECO:0007669"/>
    <property type="project" value="TreeGrafter"/>
</dbReference>
<protein>
    <recommendedName>
        <fullName evidence="2">5'-3' DNA helicase ZGRF1-like N-terminal domain-containing protein</fullName>
    </recommendedName>
</protein>
<feature type="compositionally biased region" description="Low complexity" evidence="1">
    <location>
        <begin position="436"/>
        <end position="450"/>
    </location>
</feature>
<dbReference type="InterPro" id="IPR018838">
    <property type="entry name" value="ZGRF1-like_N"/>
</dbReference>
<feature type="region of interest" description="Disordered" evidence="1">
    <location>
        <begin position="1"/>
        <end position="20"/>
    </location>
</feature>
<dbReference type="RefSeq" id="XP_013324337.1">
    <property type="nucleotide sequence ID" value="XM_013468883.1"/>
</dbReference>
<name>A0A0F4YHZ9_RASE3</name>
<gene>
    <name evidence="3" type="ORF">T310_8335</name>
</gene>
<evidence type="ECO:0000259" key="2">
    <source>
        <dbReference type="Pfam" id="PF10382"/>
    </source>
</evidence>
<feature type="compositionally biased region" description="Polar residues" evidence="1">
    <location>
        <begin position="116"/>
        <end position="142"/>
    </location>
</feature>
<feature type="compositionally biased region" description="Polar residues" evidence="1">
    <location>
        <begin position="306"/>
        <end position="320"/>
    </location>
</feature>
<comment type="caution">
    <text evidence="3">The sequence shown here is derived from an EMBL/GenBank/DDBJ whole genome shotgun (WGS) entry which is preliminary data.</text>
</comment>
<keyword evidence="4" id="KW-1185">Reference proteome</keyword>
<sequence>MSLPSSSIARSTPSGVPPTQNTAPVLKFRCLFSHDLRRKAKRWHDGFLRFHTFNKRVMVYDDLGNFIGDHHWRESGEIQDGDELELDKGVLVQVGECMEKTQNDISALFEKRKASQESPTQQKPTVPSSSRASMSSQGTPLKSLNDVLGIKRPPIGRSVTRQSPYEQRHQQSHKPDNAEGDRPAKRQRQEPGEVLRRKSTNEPLRRPPVIDLEKSPSREIREETFPGRHADKAGSASRIPPAPSIPAQGQSGKQTESTTRPSTVKPASDTRPDKAEPPLNPLRIVNEKPRQKLMYRALLPPKASNKAKSTETSQTRQLTETTAAGKGTASAAGRPPKESPSQDQKKTLYDIPSHSAVFGSSDPESEMELGQPLQQESVSHAAAAAAAKRTAPLARSSSDVAATIRETRPAANPADAVKRTEPKIFRKSLSDTTALQNTHDNNRHNQQQQQPRPVATKAAPARQLSHDDGEQGPWTSEALDFFDWWPPDRPKPA</sequence>
<reference evidence="3 4" key="1">
    <citation type="submission" date="2015-04" db="EMBL/GenBank/DDBJ databases">
        <authorList>
            <person name="Heijne W.H."/>
            <person name="Fedorova N.D."/>
            <person name="Nierman W.C."/>
            <person name="Vollebregt A.W."/>
            <person name="Zhao Z."/>
            <person name="Wu L."/>
            <person name="Kumar M."/>
            <person name="Stam H."/>
            <person name="van den Berg M.A."/>
            <person name="Pel H.J."/>
        </authorList>
    </citation>
    <scope>NUCLEOTIDE SEQUENCE [LARGE SCALE GENOMIC DNA]</scope>
    <source>
        <strain evidence="3 4">CBS 393.64</strain>
    </source>
</reference>
<feature type="compositionally biased region" description="Basic and acidic residues" evidence="1">
    <location>
        <begin position="166"/>
        <end position="205"/>
    </location>
</feature>
<dbReference type="OrthoDB" id="6513042at2759"/>
<accession>A0A0F4YHZ9</accession>
<dbReference type="EMBL" id="LASV01000571">
    <property type="protein sequence ID" value="KKA17725.1"/>
    <property type="molecule type" value="Genomic_DNA"/>
</dbReference>
<dbReference type="PANTHER" id="PTHR28535">
    <property type="entry name" value="ZINC FINGER GRF-TYPE CONTAINING 1"/>
    <property type="match status" value="1"/>
</dbReference>
<proteinExistence type="predicted"/>
<evidence type="ECO:0000256" key="1">
    <source>
        <dbReference type="SAM" id="MobiDB-lite"/>
    </source>
</evidence>
<dbReference type="AlphaFoldDB" id="A0A0F4YHZ9"/>
<organism evidence="3 4">
    <name type="scientific">Rasamsonia emersonii (strain ATCC 16479 / CBS 393.64 / IMI 116815)</name>
    <dbReference type="NCBI Taxonomy" id="1408163"/>
    <lineage>
        <taxon>Eukaryota</taxon>
        <taxon>Fungi</taxon>
        <taxon>Dikarya</taxon>
        <taxon>Ascomycota</taxon>
        <taxon>Pezizomycotina</taxon>
        <taxon>Eurotiomycetes</taxon>
        <taxon>Eurotiomycetidae</taxon>
        <taxon>Eurotiales</taxon>
        <taxon>Trichocomaceae</taxon>
        <taxon>Rasamsonia</taxon>
    </lineage>
</organism>
<evidence type="ECO:0000313" key="3">
    <source>
        <dbReference type="EMBL" id="KKA17725.1"/>
    </source>
</evidence>
<dbReference type="STRING" id="1408163.A0A0F4YHZ9"/>